<dbReference type="AlphaFoldDB" id="A0A7D7Q435"/>
<dbReference type="Proteomes" id="UP000216825">
    <property type="component" value="Chromosome"/>
</dbReference>
<evidence type="ECO:0000256" key="1">
    <source>
        <dbReference type="ARBA" id="ARBA00002901"/>
    </source>
</evidence>
<dbReference type="InterPro" id="IPR038987">
    <property type="entry name" value="MoeA-like"/>
</dbReference>
<dbReference type="InterPro" id="IPR036688">
    <property type="entry name" value="MoeA_C_domain_IV_sf"/>
</dbReference>
<dbReference type="RefSeq" id="WP_094394962.1">
    <property type="nucleotide sequence ID" value="NZ_CP059343.1"/>
</dbReference>
<keyword evidence="3 5" id="KW-0500">Molybdenum</keyword>
<dbReference type="Pfam" id="PF00994">
    <property type="entry name" value="MoCF_biosynth"/>
    <property type="match status" value="1"/>
</dbReference>
<accession>A0A7D7Q435</accession>
<sequence length="420" mass="42628">MTPPPNPPWAQELHTLHHASREAATAHAHRTGAALATSRGEAVCRDLPLDQAPGRVLARDVQAVCAVPHYASSAMDGYAVNGEGPWRLVGDRAAHETEGSAPLPSAASAGALEPGTAVVVVTGGVIPEGATTVVREEYARSDGELVALADDAPRSELAGRHVRPAGTECAEGETILTAGTVLSPAHAAFAAVAGLDALPLRGAPRVALLLTGSEVLSHGVPGPGRVRDAFSMSLPHVVRGLGGEVGEIRRAPDDAAALETALRELGAEHDLVVTTGGTSRSRADLVRPLLERRTRLLVDQLDMQPGHPTLLAAAERAAVLALPGNPLGAVVAMTALGGAFTAGFLGRAPAAGVPITAGADITGGRAERLVPARAEDGGWLPCRSVGSNMLRGLSAADGLLCVPRGGLSAGGTTTALPLPW</sequence>
<comment type="pathway">
    <text evidence="5">Cofactor biosynthesis; molybdopterin biosynthesis.</text>
</comment>
<reference evidence="8" key="1">
    <citation type="submission" date="2017-08" db="EMBL/GenBank/DDBJ databases">
        <title>Draft Genome Sequence of Kocuria varians 80.</title>
        <authorList>
            <person name="Minaev M."/>
            <person name="Kurbakov K.A."/>
            <person name="Solodovnikova G.I."/>
            <person name="Kuznetsova O.A."/>
            <person name="Lisitsyn A.B."/>
        </authorList>
    </citation>
    <scope>NUCLEOTIDE SEQUENCE [LARGE SCALE GENOMIC DNA]</scope>
    <source>
        <strain evidence="8">80</strain>
    </source>
</reference>
<organism evidence="7 8">
    <name type="scientific">Kocuria varians</name>
    <name type="common">Micrococcus varians</name>
    <dbReference type="NCBI Taxonomy" id="1272"/>
    <lineage>
        <taxon>Bacteria</taxon>
        <taxon>Bacillati</taxon>
        <taxon>Actinomycetota</taxon>
        <taxon>Actinomycetes</taxon>
        <taxon>Micrococcales</taxon>
        <taxon>Micrococcaceae</taxon>
        <taxon>Kocuria</taxon>
    </lineage>
</organism>
<dbReference type="KEGG" id="kvr:CIB50_0000100"/>
<dbReference type="PANTHER" id="PTHR10192:SF5">
    <property type="entry name" value="GEPHYRIN"/>
    <property type="match status" value="1"/>
</dbReference>
<feature type="domain" description="MoaB/Mog" evidence="6">
    <location>
        <begin position="207"/>
        <end position="343"/>
    </location>
</feature>
<dbReference type="InterPro" id="IPR001453">
    <property type="entry name" value="MoaB/Mog_dom"/>
</dbReference>
<evidence type="ECO:0000259" key="6">
    <source>
        <dbReference type="SMART" id="SM00852"/>
    </source>
</evidence>
<dbReference type="EC" id="2.10.1.1" evidence="5"/>
<dbReference type="SMART" id="SM00852">
    <property type="entry name" value="MoCF_biosynth"/>
    <property type="match status" value="1"/>
</dbReference>
<keyword evidence="5" id="KW-0460">Magnesium</keyword>
<keyword evidence="5" id="KW-0501">Molybdenum cofactor biosynthesis</keyword>
<dbReference type="Gene3D" id="3.90.105.10">
    <property type="entry name" value="Molybdopterin biosynthesis moea protein, domain 2"/>
    <property type="match status" value="1"/>
</dbReference>
<proteinExistence type="inferred from homology"/>
<dbReference type="SUPFAM" id="SSF63882">
    <property type="entry name" value="MoeA N-terminal region -like"/>
    <property type="match status" value="1"/>
</dbReference>
<dbReference type="GO" id="GO:0005829">
    <property type="term" value="C:cytosol"/>
    <property type="evidence" value="ECO:0007669"/>
    <property type="project" value="TreeGrafter"/>
</dbReference>
<dbReference type="EMBL" id="CP059343">
    <property type="protein sequence ID" value="QMS55420.1"/>
    <property type="molecule type" value="Genomic_DNA"/>
</dbReference>
<dbReference type="Gene3D" id="2.170.190.11">
    <property type="entry name" value="Molybdopterin biosynthesis moea protein, domain 3"/>
    <property type="match status" value="1"/>
</dbReference>
<reference evidence="7 8" key="2">
    <citation type="submission" date="2020-07" db="EMBL/GenBank/DDBJ databases">
        <title>Genome of starter culture bacteria Kocuria salsicia reveals its technological properties and safety for usage in meat industry.</title>
        <authorList>
            <person name="Michael M."/>
            <person name="Konstantin K."/>
            <person name="Evgenii K."/>
            <person name="Galina S."/>
            <person name="Oksana K."/>
            <person name="Andrei L."/>
        </authorList>
    </citation>
    <scope>NUCLEOTIDE SEQUENCE [LARGE SCALE GENOMIC DNA]</scope>
    <source>
        <strain evidence="7 8">80</strain>
    </source>
</reference>
<evidence type="ECO:0000313" key="7">
    <source>
        <dbReference type="EMBL" id="QMS55420.1"/>
    </source>
</evidence>
<dbReference type="PANTHER" id="PTHR10192">
    <property type="entry name" value="MOLYBDOPTERIN BIOSYNTHESIS PROTEIN"/>
    <property type="match status" value="1"/>
</dbReference>
<evidence type="ECO:0000313" key="8">
    <source>
        <dbReference type="Proteomes" id="UP000216825"/>
    </source>
</evidence>
<evidence type="ECO:0000256" key="5">
    <source>
        <dbReference type="RuleBase" id="RU365090"/>
    </source>
</evidence>
<evidence type="ECO:0000256" key="3">
    <source>
        <dbReference type="ARBA" id="ARBA00022505"/>
    </source>
</evidence>
<comment type="cofactor">
    <cofactor evidence="5">
        <name>Mg(2+)</name>
        <dbReference type="ChEBI" id="CHEBI:18420"/>
    </cofactor>
</comment>
<comment type="similarity">
    <text evidence="2 5">Belongs to the MoeA family.</text>
</comment>
<protein>
    <recommendedName>
        <fullName evidence="5">Molybdopterin molybdenumtransferase</fullName>
        <ecNumber evidence="5">2.10.1.1</ecNumber>
    </recommendedName>
</protein>
<dbReference type="Gene3D" id="2.40.340.10">
    <property type="entry name" value="MoeA, C-terminal, domain IV"/>
    <property type="match status" value="1"/>
</dbReference>
<dbReference type="GO" id="GO:0006777">
    <property type="term" value="P:Mo-molybdopterin cofactor biosynthetic process"/>
    <property type="evidence" value="ECO:0007669"/>
    <property type="project" value="UniProtKB-UniRule"/>
</dbReference>
<comment type="catalytic activity">
    <reaction evidence="4">
        <text>adenylyl-molybdopterin + molybdate = Mo-molybdopterin + AMP + H(+)</text>
        <dbReference type="Rhea" id="RHEA:35047"/>
        <dbReference type="ChEBI" id="CHEBI:15378"/>
        <dbReference type="ChEBI" id="CHEBI:36264"/>
        <dbReference type="ChEBI" id="CHEBI:62727"/>
        <dbReference type="ChEBI" id="CHEBI:71302"/>
        <dbReference type="ChEBI" id="CHEBI:456215"/>
        <dbReference type="EC" id="2.10.1.1"/>
    </reaction>
</comment>
<comment type="function">
    <text evidence="1 5">Catalyzes the insertion of molybdate into adenylated molybdopterin with the concomitant release of AMP.</text>
</comment>
<evidence type="ECO:0000256" key="2">
    <source>
        <dbReference type="ARBA" id="ARBA00010763"/>
    </source>
</evidence>
<dbReference type="GO" id="GO:0061599">
    <property type="term" value="F:molybdopterin molybdotransferase activity"/>
    <property type="evidence" value="ECO:0007669"/>
    <property type="project" value="UniProtKB-UniRule"/>
</dbReference>
<dbReference type="Gene3D" id="3.40.980.10">
    <property type="entry name" value="MoaB/Mog-like domain"/>
    <property type="match status" value="1"/>
</dbReference>
<dbReference type="InterPro" id="IPR036135">
    <property type="entry name" value="MoeA_linker/N_sf"/>
</dbReference>
<dbReference type="Pfam" id="PF03453">
    <property type="entry name" value="MoeA_N"/>
    <property type="match status" value="1"/>
</dbReference>
<dbReference type="InterPro" id="IPR036425">
    <property type="entry name" value="MoaB/Mog-like_dom_sf"/>
</dbReference>
<name>A0A7D7Q435_KOCVA</name>
<dbReference type="InterPro" id="IPR005110">
    <property type="entry name" value="MoeA_linker/N"/>
</dbReference>
<keyword evidence="5" id="KW-0479">Metal-binding</keyword>
<gene>
    <name evidence="7" type="primary">moeA_1</name>
    <name evidence="7" type="ORF">CIB50_0000100</name>
</gene>
<keyword evidence="8" id="KW-1185">Reference proteome</keyword>
<evidence type="ECO:0000256" key="4">
    <source>
        <dbReference type="ARBA" id="ARBA00047317"/>
    </source>
</evidence>
<keyword evidence="5 7" id="KW-0808">Transferase</keyword>
<dbReference type="UniPathway" id="UPA00344"/>
<dbReference type="SUPFAM" id="SSF53218">
    <property type="entry name" value="Molybdenum cofactor biosynthesis proteins"/>
    <property type="match status" value="1"/>
</dbReference>
<dbReference type="GO" id="GO:0046872">
    <property type="term" value="F:metal ion binding"/>
    <property type="evidence" value="ECO:0007669"/>
    <property type="project" value="UniProtKB-UniRule"/>
</dbReference>